<keyword evidence="5 10" id="KW-0863">Zinc-finger</keyword>
<dbReference type="InterPro" id="IPR036236">
    <property type="entry name" value="Znf_C2H2_sf"/>
</dbReference>
<comment type="similarity">
    <text evidence="2">Belongs to the krueppel C2H2-type zinc-finger protein family.</text>
</comment>
<keyword evidence="4" id="KW-0677">Repeat</keyword>
<evidence type="ECO:0000256" key="2">
    <source>
        <dbReference type="ARBA" id="ARBA00006991"/>
    </source>
</evidence>
<feature type="domain" description="C2H2-type" evidence="11">
    <location>
        <begin position="304"/>
        <end position="331"/>
    </location>
</feature>
<keyword evidence="3" id="KW-0479">Metal-binding</keyword>
<evidence type="ECO:0000256" key="10">
    <source>
        <dbReference type="PROSITE-ProRule" id="PRU00042"/>
    </source>
</evidence>
<gene>
    <name evidence="12" type="ORF">MATL_G00069230</name>
</gene>
<dbReference type="OrthoDB" id="8908278at2759"/>
<evidence type="ECO:0000256" key="1">
    <source>
        <dbReference type="ARBA" id="ARBA00004123"/>
    </source>
</evidence>
<dbReference type="Proteomes" id="UP001046870">
    <property type="component" value="Chromosome 5"/>
</dbReference>
<dbReference type="GO" id="GO:0008270">
    <property type="term" value="F:zinc ion binding"/>
    <property type="evidence" value="ECO:0007669"/>
    <property type="project" value="UniProtKB-KW"/>
</dbReference>
<dbReference type="SMART" id="SM00355">
    <property type="entry name" value="ZnF_C2H2"/>
    <property type="match status" value="6"/>
</dbReference>
<dbReference type="InterPro" id="IPR050636">
    <property type="entry name" value="C2H2-ZF_domain-containing"/>
</dbReference>
<dbReference type="EMBL" id="JAFDVH010000005">
    <property type="protein sequence ID" value="KAG7477411.1"/>
    <property type="molecule type" value="Genomic_DNA"/>
</dbReference>
<evidence type="ECO:0000256" key="9">
    <source>
        <dbReference type="ARBA" id="ARBA00023242"/>
    </source>
</evidence>
<keyword evidence="9" id="KW-0539">Nucleus</keyword>
<reference evidence="12" key="1">
    <citation type="submission" date="2021-01" db="EMBL/GenBank/DDBJ databases">
        <authorList>
            <person name="Zahm M."/>
            <person name="Roques C."/>
            <person name="Cabau C."/>
            <person name="Klopp C."/>
            <person name="Donnadieu C."/>
            <person name="Jouanno E."/>
            <person name="Lampietro C."/>
            <person name="Louis A."/>
            <person name="Herpin A."/>
            <person name="Echchiki A."/>
            <person name="Berthelot C."/>
            <person name="Parey E."/>
            <person name="Roest-Crollius H."/>
            <person name="Braasch I."/>
            <person name="Postlethwait J."/>
            <person name="Bobe J."/>
            <person name="Montfort J."/>
            <person name="Bouchez O."/>
            <person name="Begum T."/>
            <person name="Mejri S."/>
            <person name="Adams A."/>
            <person name="Chen W.-J."/>
            <person name="Guiguen Y."/>
        </authorList>
    </citation>
    <scope>NUCLEOTIDE SEQUENCE</scope>
    <source>
        <strain evidence="12">YG-15Mar2019-1</strain>
        <tissue evidence="12">Brain</tissue>
    </source>
</reference>
<dbReference type="GO" id="GO:0005634">
    <property type="term" value="C:nucleus"/>
    <property type="evidence" value="ECO:0007669"/>
    <property type="project" value="UniProtKB-SubCell"/>
</dbReference>
<dbReference type="PANTHER" id="PTHR47772">
    <property type="entry name" value="ZINC FINGER PROTEIN 200"/>
    <property type="match status" value="1"/>
</dbReference>
<sequence length="383" mass="42515">MTRQTALVRKSRRRRRKTWCAGPGQCANPVGRCCQPTWRRRVCGTCFTDRAARITHALSHMGILLFSSDMCGLQFCSQAKLACHRHWAGTGTTQPQHSSTIWRPGGELCCAVRSKPITKDFKAVREHLLAHVCVQSLRCGGCQQPQSSLCALLWHALSHLSIPLYPCPCSACSFLKRHLQERHLPLHSGDGGGGADGGEADGGGSEELRCFLCPQAFSSASTFQHHLSQHAGTLQGRQGKCRVEEPPELASLSPLDTGRSGHPGMGTGTSQRAKWYRCRYCGKPFAHLGEFMYHLCIHTGEKPYQCKVCLRFFCSRSTKICHLKTHAGALMYRCTVCGLSFSMLKLVSAHMELHRDCVLPDFNIEQTFMYNNHSKEPLPSLDS</sequence>
<dbReference type="InterPro" id="IPR013087">
    <property type="entry name" value="Znf_C2H2_type"/>
</dbReference>
<evidence type="ECO:0000256" key="8">
    <source>
        <dbReference type="ARBA" id="ARBA00023163"/>
    </source>
</evidence>
<evidence type="ECO:0000313" key="13">
    <source>
        <dbReference type="Proteomes" id="UP001046870"/>
    </source>
</evidence>
<dbReference type="PROSITE" id="PS50157">
    <property type="entry name" value="ZINC_FINGER_C2H2_2"/>
    <property type="match status" value="4"/>
</dbReference>
<proteinExistence type="inferred from homology"/>
<keyword evidence="13" id="KW-1185">Reference proteome</keyword>
<evidence type="ECO:0000256" key="6">
    <source>
        <dbReference type="ARBA" id="ARBA00022833"/>
    </source>
</evidence>
<organism evidence="12 13">
    <name type="scientific">Megalops atlanticus</name>
    <name type="common">Tarpon</name>
    <name type="synonym">Clupea gigantea</name>
    <dbReference type="NCBI Taxonomy" id="7932"/>
    <lineage>
        <taxon>Eukaryota</taxon>
        <taxon>Metazoa</taxon>
        <taxon>Chordata</taxon>
        <taxon>Craniata</taxon>
        <taxon>Vertebrata</taxon>
        <taxon>Euteleostomi</taxon>
        <taxon>Actinopterygii</taxon>
        <taxon>Neopterygii</taxon>
        <taxon>Teleostei</taxon>
        <taxon>Elopiformes</taxon>
        <taxon>Megalopidae</taxon>
        <taxon>Megalops</taxon>
    </lineage>
</organism>
<dbReference type="PANTHER" id="PTHR47772:SF15">
    <property type="entry name" value="REDUCED EXPRESSION 2-RELATED"/>
    <property type="match status" value="1"/>
</dbReference>
<comment type="caution">
    <text evidence="12">The sequence shown here is derived from an EMBL/GenBank/DDBJ whole genome shotgun (WGS) entry which is preliminary data.</text>
</comment>
<dbReference type="Gene3D" id="3.30.160.60">
    <property type="entry name" value="Classic Zinc Finger"/>
    <property type="match status" value="2"/>
</dbReference>
<feature type="domain" description="C2H2-type" evidence="11">
    <location>
        <begin position="208"/>
        <end position="235"/>
    </location>
</feature>
<dbReference type="PROSITE" id="PS00028">
    <property type="entry name" value="ZINC_FINGER_C2H2_1"/>
    <property type="match status" value="4"/>
</dbReference>
<evidence type="ECO:0000256" key="5">
    <source>
        <dbReference type="ARBA" id="ARBA00022771"/>
    </source>
</evidence>
<feature type="domain" description="C2H2-type" evidence="11">
    <location>
        <begin position="276"/>
        <end position="303"/>
    </location>
</feature>
<feature type="domain" description="C2H2-type" evidence="11">
    <location>
        <begin position="332"/>
        <end position="354"/>
    </location>
</feature>
<evidence type="ECO:0000313" key="12">
    <source>
        <dbReference type="EMBL" id="KAG7477411.1"/>
    </source>
</evidence>
<evidence type="ECO:0000256" key="7">
    <source>
        <dbReference type="ARBA" id="ARBA00023015"/>
    </source>
</evidence>
<accession>A0A9D3TEK8</accession>
<comment type="subcellular location">
    <subcellularLocation>
        <location evidence="1">Nucleus</location>
    </subcellularLocation>
</comment>
<keyword evidence="6" id="KW-0862">Zinc</keyword>
<dbReference type="SUPFAM" id="SSF57667">
    <property type="entry name" value="beta-beta-alpha zinc fingers"/>
    <property type="match status" value="3"/>
</dbReference>
<keyword evidence="7" id="KW-0805">Transcription regulation</keyword>
<dbReference type="AlphaFoldDB" id="A0A9D3TEK8"/>
<protein>
    <recommendedName>
        <fullName evidence="11">C2H2-type domain-containing protein</fullName>
    </recommendedName>
</protein>
<dbReference type="Pfam" id="PF00096">
    <property type="entry name" value="zf-C2H2"/>
    <property type="match status" value="3"/>
</dbReference>
<name>A0A9D3TEK8_MEGAT</name>
<evidence type="ECO:0000256" key="3">
    <source>
        <dbReference type="ARBA" id="ARBA00022723"/>
    </source>
</evidence>
<evidence type="ECO:0000256" key="4">
    <source>
        <dbReference type="ARBA" id="ARBA00022737"/>
    </source>
</evidence>
<evidence type="ECO:0000259" key="11">
    <source>
        <dbReference type="PROSITE" id="PS50157"/>
    </source>
</evidence>
<keyword evidence="8" id="KW-0804">Transcription</keyword>